<dbReference type="VEuPathDB" id="FungiDB:T552_02804"/>
<feature type="region of interest" description="Disordered" evidence="8">
    <location>
        <begin position="1"/>
        <end position="22"/>
    </location>
</feature>
<dbReference type="FunFam" id="3.30.70.330:FF:000105">
    <property type="entry name" value="HIV Tat-specific factor 1 homolog"/>
    <property type="match status" value="1"/>
</dbReference>
<evidence type="ECO:0000256" key="4">
    <source>
        <dbReference type="ARBA" id="ARBA00022884"/>
    </source>
</evidence>
<reference evidence="11" key="1">
    <citation type="journal article" date="2016" name="Nat. Commun.">
        <title>Genome analysis of three Pneumocystis species reveals adaptation mechanisms to life exclusively in mammalian hosts.</title>
        <authorList>
            <person name="Ma L."/>
            <person name="Chen Z."/>
            <person name="Huang D.W."/>
            <person name="Kutty G."/>
            <person name="Ishihara M."/>
            <person name="Wang H."/>
            <person name="Abouelleil A."/>
            <person name="Bishop L."/>
            <person name="Davey E."/>
            <person name="Deng R."/>
            <person name="Deng X."/>
            <person name="Fan L."/>
            <person name="Fantoni G."/>
            <person name="Fitzgerald M."/>
            <person name="Gogineni E."/>
            <person name="Goldberg J.M."/>
            <person name="Handley G."/>
            <person name="Hu X."/>
            <person name="Huber C."/>
            <person name="Jiao X."/>
            <person name="Jones K."/>
            <person name="Levin J.Z."/>
            <person name="Liu Y."/>
            <person name="Macdonald P."/>
            <person name="Melnikov A."/>
            <person name="Raley C."/>
            <person name="Sassi M."/>
            <person name="Sherman B.T."/>
            <person name="Song X."/>
            <person name="Sykes S."/>
            <person name="Tran B."/>
            <person name="Walsh L."/>
            <person name="Xia Y."/>
            <person name="Yang J."/>
            <person name="Young S."/>
            <person name="Zeng Q."/>
            <person name="Zheng X."/>
            <person name="Stephens R."/>
            <person name="Nusbaum C."/>
            <person name="Birren B.W."/>
            <person name="Azadi P."/>
            <person name="Lempicki R.A."/>
            <person name="Cuomo C.A."/>
            <person name="Kovacs J.A."/>
        </authorList>
    </citation>
    <scope>NUCLEOTIDE SEQUENCE [LARGE SCALE GENOMIC DNA]</scope>
    <source>
        <strain evidence="11">B80</strain>
    </source>
</reference>
<comment type="caution">
    <text evidence="10">The sequence shown here is derived from an EMBL/GenBank/DDBJ whole genome shotgun (WGS) entry which is preliminary data.</text>
</comment>
<keyword evidence="11" id="KW-1185">Reference proteome</keyword>
<dbReference type="AlphaFoldDB" id="A0A0W4ZDE0"/>
<keyword evidence="4 6" id="KW-0694">RNA-binding</keyword>
<evidence type="ECO:0000256" key="3">
    <source>
        <dbReference type="ARBA" id="ARBA00022737"/>
    </source>
</evidence>
<dbReference type="CDD" id="cd12281">
    <property type="entry name" value="RRM1_TatSF1_like"/>
    <property type="match status" value="1"/>
</dbReference>
<dbReference type="CDD" id="cd12285">
    <property type="entry name" value="RRM3_RBM39_like"/>
    <property type="match status" value="1"/>
</dbReference>
<dbReference type="SMART" id="SM00360">
    <property type="entry name" value="RRM"/>
    <property type="match status" value="2"/>
</dbReference>
<keyword evidence="7" id="KW-0175">Coiled coil</keyword>
<feature type="coiled-coil region" evidence="7">
    <location>
        <begin position="220"/>
        <end position="287"/>
    </location>
</feature>
<dbReference type="FunFam" id="3.30.70.330:FF:000329">
    <property type="entry name" value="splicing factor U2AF-associated protein 2"/>
    <property type="match status" value="1"/>
</dbReference>
<evidence type="ECO:0000256" key="6">
    <source>
        <dbReference type="PROSITE-ProRule" id="PRU00176"/>
    </source>
</evidence>
<name>A0A0W4ZDE0_PNEC8</name>
<accession>A0A0W4ZDE0</accession>
<evidence type="ECO:0000256" key="5">
    <source>
        <dbReference type="ARBA" id="ARBA00023187"/>
    </source>
</evidence>
<dbReference type="InterPro" id="IPR000504">
    <property type="entry name" value="RRM_dom"/>
</dbReference>
<evidence type="ECO:0000313" key="11">
    <source>
        <dbReference type="Proteomes" id="UP000054454"/>
    </source>
</evidence>
<keyword evidence="2" id="KW-0507">mRNA processing</keyword>
<dbReference type="GO" id="GO:0005686">
    <property type="term" value="C:U2 snRNP"/>
    <property type="evidence" value="ECO:0007669"/>
    <property type="project" value="EnsemblFungi"/>
</dbReference>
<proteinExistence type="inferred from homology"/>
<dbReference type="GeneID" id="28937536"/>
<evidence type="ECO:0000256" key="1">
    <source>
        <dbReference type="ARBA" id="ARBA00007747"/>
    </source>
</evidence>
<protein>
    <recommendedName>
        <fullName evidence="9">RRM domain-containing protein</fullName>
    </recommendedName>
</protein>
<dbReference type="InterPro" id="IPR034392">
    <property type="entry name" value="TatSF1-like_RRM1"/>
</dbReference>
<gene>
    <name evidence="10" type="ORF">T552_02804</name>
</gene>
<dbReference type="PROSITE" id="PS50102">
    <property type="entry name" value="RRM"/>
    <property type="match status" value="1"/>
</dbReference>
<keyword evidence="5" id="KW-0508">mRNA splicing</keyword>
<evidence type="ECO:0000259" key="9">
    <source>
        <dbReference type="PROSITE" id="PS50102"/>
    </source>
</evidence>
<sequence>MEINNSNNTNKDCIDSNENNETTVHNLPADQAMEFDIRKNRWTYEDKDGNEYEYDEKRRIWVLSMDEELIRVQQNAYSVEGVDETIPTNIQKKNKKRTEERGKDEYLFSKKKNLGTPKNTAVYVSNLPPDVTEEEIKEKFSKCGLISENIDTGKPRIKIYTNERGEPKGDAVIVFFREESVKLAIQLLDDTYLRIGERHGQKIKVQEADTSYKKSQNNPVKRSFNEKRKLQQKMKKLNNKISEWDEDTSSSSGRWSKVVILKHMFTLKELEEDMTLIIDLKQDILEECSKIGNVTNIVLFDLEPDGVVSVRFSDEESALVCVKTMNGRYFGGKIVSAEIYDGKVRYRKSSNKNADDADEQARLEKFGEWLKSQE</sequence>
<dbReference type="PANTHER" id="PTHR15608">
    <property type="entry name" value="SPLICING FACTOR U2AF-ASSOCIATED PROTEIN 2"/>
    <property type="match status" value="1"/>
</dbReference>
<dbReference type="InterPro" id="IPR034393">
    <property type="entry name" value="TatSF1-like"/>
</dbReference>
<comment type="similarity">
    <text evidence="1">Belongs to the HTATSF1 family.</text>
</comment>
<dbReference type="GO" id="GO:0005684">
    <property type="term" value="C:U2-type spliceosomal complex"/>
    <property type="evidence" value="ECO:0007669"/>
    <property type="project" value="EnsemblFungi"/>
</dbReference>
<organism evidence="10 11">
    <name type="scientific">Pneumocystis carinii (strain B80)</name>
    <name type="common">Rat pneumocystis pneumonia agent</name>
    <name type="synonym">Pneumocystis carinii f. sp. carinii</name>
    <dbReference type="NCBI Taxonomy" id="1408658"/>
    <lineage>
        <taxon>Eukaryota</taxon>
        <taxon>Fungi</taxon>
        <taxon>Dikarya</taxon>
        <taxon>Ascomycota</taxon>
        <taxon>Taphrinomycotina</taxon>
        <taxon>Pneumocystomycetes</taxon>
        <taxon>Pneumocystaceae</taxon>
        <taxon>Pneumocystis</taxon>
    </lineage>
</organism>
<dbReference type="PANTHER" id="PTHR15608:SF0">
    <property type="entry name" value="HIV TAT-SPECIFIC FACTOR 1"/>
    <property type="match status" value="1"/>
</dbReference>
<dbReference type="Pfam" id="PF00076">
    <property type="entry name" value="RRM_1"/>
    <property type="match status" value="2"/>
</dbReference>
<dbReference type="RefSeq" id="XP_018224766.1">
    <property type="nucleotide sequence ID" value="XM_018371333.1"/>
</dbReference>
<evidence type="ECO:0000256" key="8">
    <source>
        <dbReference type="SAM" id="MobiDB-lite"/>
    </source>
</evidence>
<evidence type="ECO:0000256" key="7">
    <source>
        <dbReference type="SAM" id="Coils"/>
    </source>
</evidence>
<feature type="domain" description="RRM" evidence="9">
    <location>
        <begin position="120"/>
        <end position="210"/>
    </location>
</feature>
<dbReference type="InterPro" id="IPR035979">
    <property type="entry name" value="RBD_domain_sf"/>
</dbReference>
<dbReference type="GO" id="GO:0000398">
    <property type="term" value="P:mRNA splicing, via spliceosome"/>
    <property type="evidence" value="ECO:0007669"/>
    <property type="project" value="InterPro"/>
</dbReference>
<dbReference type="InterPro" id="IPR012677">
    <property type="entry name" value="Nucleotide-bd_a/b_plait_sf"/>
</dbReference>
<dbReference type="Proteomes" id="UP000054454">
    <property type="component" value="Unassembled WGS sequence"/>
</dbReference>
<evidence type="ECO:0000313" key="10">
    <source>
        <dbReference type="EMBL" id="KTW26318.1"/>
    </source>
</evidence>
<dbReference type="Gene3D" id="3.30.70.330">
    <property type="match status" value="2"/>
</dbReference>
<keyword evidence="3" id="KW-0677">Repeat</keyword>
<dbReference type="OrthoDB" id="10258585at2759"/>
<dbReference type="SUPFAM" id="SSF54928">
    <property type="entry name" value="RNA-binding domain, RBD"/>
    <property type="match status" value="2"/>
</dbReference>
<evidence type="ECO:0000256" key="2">
    <source>
        <dbReference type="ARBA" id="ARBA00022664"/>
    </source>
</evidence>
<dbReference type="EMBL" id="LFVZ01000013">
    <property type="protein sequence ID" value="KTW26318.1"/>
    <property type="molecule type" value="Genomic_DNA"/>
</dbReference>
<dbReference type="GO" id="GO:0003723">
    <property type="term" value="F:RNA binding"/>
    <property type="evidence" value="ECO:0007669"/>
    <property type="project" value="UniProtKB-UniRule"/>
</dbReference>